<evidence type="ECO:0000313" key="2">
    <source>
        <dbReference type="EMBL" id="QDP41201.1"/>
    </source>
</evidence>
<feature type="transmembrane region" description="Helical" evidence="1">
    <location>
        <begin position="38"/>
        <end position="55"/>
    </location>
</feature>
<dbReference type="EMBL" id="CP041666">
    <property type="protein sequence ID" value="QDP41201.1"/>
    <property type="molecule type" value="Genomic_DNA"/>
</dbReference>
<dbReference type="AlphaFoldDB" id="A0A516KIJ8"/>
<proteinExistence type="predicted"/>
<keyword evidence="1" id="KW-1133">Transmembrane helix</keyword>
<dbReference type="KEGG" id="aqt:FN924_14025"/>
<dbReference type="OrthoDB" id="1798014at2"/>
<keyword evidence="3" id="KW-1185">Reference proteome</keyword>
<keyword evidence="1" id="KW-0812">Transmembrane</keyword>
<keyword evidence="1" id="KW-0472">Membrane</keyword>
<protein>
    <submittedName>
        <fullName evidence="2">Uncharacterized protein</fullName>
    </submittedName>
</protein>
<feature type="transmembrane region" description="Helical" evidence="1">
    <location>
        <begin position="103"/>
        <end position="128"/>
    </location>
</feature>
<organism evidence="2 3">
    <name type="scientific">Radiobacillus deserti</name>
    <dbReference type="NCBI Taxonomy" id="2594883"/>
    <lineage>
        <taxon>Bacteria</taxon>
        <taxon>Bacillati</taxon>
        <taxon>Bacillota</taxon>
        <taxon>Bacilli</taxon>
        <taxon>Bacillales</taxon>
        <taxon>Bacillaceae</taxon>
        <taxon>Radiobacillus</taxon>
    </lineage>
</organism>
<evidence type="ECO:0000256" key="1">
    <source>
        <dbReference type="SAM" id="Phobius"/>
    </source>
</evidence>
<reference evidence="2 3" key="1">
    <citation type="submission" date="2019-07" db="EMBL/GenBank/DDBJ databases">
        <authorList>
            <person name="Li J."/>
        </authorList>
    </citation>
    <scope>NUCLEOTIDE SEQUENCE [LARGE SCALE GENOMIC DNA]</scope>
    <source>
        <strain evidence="2 3">TKL69</strain>
    </source>
</reference>
<feature type="transmembrane region" description="Helical" evidence="1">
    <location>
        <begin position="7"/>
        <end position="26"/>
    </location>
</feature>
<sequence length="134" mass="15484">MNRLTTYILWTAGILLIAFLGMEAYNRLREYSNETFELRPLVLFGTLFPVFLGFLTRLPKFLVEWKKPWKIDVVKLSVIGIPTFILMFIPVASFLNLLQIPPFLYYFAVQSPSFLSTLSGFVFGYVLLDSLKQS</sequence>
<dbReference type="Proteomes" id="UP000315215">
    <property type="component" value="Chromosome"/>
</dbReference>
<feature type="transmembrane region" description="Helical" evidence="1">
    <location>
        <begin position="76"/>
        <end position="97"/>
    </location>
</feature>
<gene>
    <name evidence="2" type="ORF">FN924_14025</name>
</gene>
<evidence type="ECO:0000313" key="3">
    <source>
        <dbReference type="Proteomes" id="UP000315215"/>
    </source>
</evidence>
<accession>A0A516KIJ8</accession>
<name>A0A516KIJ8_9BACI</name>
<dbReference type="RefSeq" id="WP_143895502.1">
    <property type="nucleotide sequence ID" value="NZ_CP041666.1"/>
</dbReference>